<evidence type="ECO:0000313" key="3">
    <source>
        <dbReference type="Proteomes" id="UP000332933"/>
    </source>
</evidence>
<dbReference type="Proteomes" id="UP000332933">
    <property type="component" value="Unassembled WGS sequence"/>
</dbReference>
<sequence length="149" mass="16593">MQHFPEASGKLNYGLHVMDYAAGAGHLDIVQHISVLIRLCSTKAMDNAAANGHWDIVKWLHENRTEGCSKNVIDLAAGNNHFEIVQWLQEQQLGTLSTKAMDQAAKRGHLEMGHCQATDPTHLCEPQVLLQAFQVRALKLLQRADRCTT</sequence>
<keyword evidence="3" id="KW-1185">Reference proteome</keyword>
<organism evidence="2 3">
    <name type="scientific">Aphanomyces stellatus</name>
    <dbReference type="NCBI Taxonomy" id="120398"/>
    <lineage>
        <taxon>Eukaryota</taxon>
        <taxon>Sar</taxon>
        <taxon>Stramenopiles</taxon>
        <taxon>Oomycota</taxon>
        <taxon>Saprolegniomycetes</taxon>
        <taxon>Saprolegniales</taxon>
        <taxon>Verrucalvaceae</taxon>
        <taxon>Aphanomyces</taxon>
    </lineage>
</organism>
<dbReference type="EMBL" id="VJMH01005902">
    <property type="protein sequence ID" value="KAF0692310.1"/>
    <property type="molecule type" value="Genomic_DNA"/>
</dbReference>
<protein>
    <submittedName>
        <fullName evidence="2">Aste57867_16599 protein</fullName>
    </submittedName>
</protein>
<dbReference type="AlphaFoldDB" id="A0A485L7R1"/>
<dbReference type="InterPro" id="IPR036770">
    <property type="entry name" value="Ankyrin_rpt-contain_sf"/>
</dbReference>
<dbReference type="Gene3D" id="1.25.40.20">
    <property type="entry name" value="Ankyrin repeat-containing domain"/>
    <property type="match status" value="1"/>
</dbReference>
<dbReference type="PANTHER" id="PTHR46586:SF3">
    <property type="entry name" value="ANKYRIN REPEAT-CONTAINING PROTEIN"/>
    <property type="match status" value="1"/>
</dbReference>
<name>A0A485L7R1_9STRA</name>
<dbReference type="SUPFAM" id="SSF140860">
    <property type="entry name" value="Pseudo ankyrin repeat-like"/>
    <property type="match status" value="1"/>
</dbReference>
<proteinExistence type="predicted"/>
<dbReference type="OrthoDB" id="122883at2759"/>
<dbReference type="PANTHER" id="PTHR46586">
    <property type="entry name" value="ANKYRIN REPEAT-CONTAINING PROTEIN"/>
    <property type="match status" value="1"/>
</dbReference>
<dbReference type="EMBL" id="CAADRA010005923">
    <property type="protein sequence ID" value="VFT93370.1"/>
    <property type="molecule type" value="Genomic_DNA"/>
</dbReference>
<gene>
    <name evidence="2" type="primary">Aste57867_16599</name>
    <name evidence="1" type="ORF">As57867_016542</name>
    <name evidence="2" type="ORF">ASTE57867_16599</name>
</gene>
<accession>A0A485L7R1</accession>
<evidence type="ECO:0000313" key="1">
    <source>
        <dbReference type="EMBL" id="KAF0692310.1"/>
    </source>
</evidence>
<dbReference type="InterPro" id="IPR052050">
    <property type="entry name" value="SecEffector_AnkRepeat"/>
</dbReference>
<reference evidence="1" key="2">
    <citation type="submission" date="2019-06" db="EMBL/GenBank/DDBJ databases">
        <title>Genomics analysis of Aphanomyces spp. identifies a new class of oomycete effector associated with host adaptation.</title>
        <authorList>
            <person name="Gaulin E."/>
        </authorList>
    </citation>
    <scope>NUCLEOTIDE SEQUENCE</scope>
    <source>
        <strain evidence="1">CBS 578.67</strain>
    </source>
</reference>
<evidence type="ECO:0000313" key="2">
    <source>
        <dbReference type="EMBL" id="VFT93370.1"/>
    </source>
</evidence>
<reference evidence="2 3" key="1">
    <citation type="submission" date="2019-03" db="EMBL/GenBank/DDBJ databases">
        <authorList>
            <person name="Gaulin E."/>
            <person name="Dumas B."/>
        </authorList>
    </citation>
    <scope>NUCLEOTIDE SEQUENCE [LARGE SCALE GENOMIC DNA]</scope>
    <source>
        <strain evidence="2">CBS 568.67</strain>
    </source>
</reference>
<dbReference type="Pfam" id="PF13637">
    <property type="entry name" value="Ank_4"/>
    <property type="match status" value="1"/>
</dbReference>
<dbReference type="InterPro" id="IPR002110">
    <property type="entry name" value="Ankyrin_rpt"/>
</dbReference>